<evidence type="ECO:0000256" key="7">
    <source>
        <dbReference type="SAM" id="Phobius"/>
    </source>
</evidence>
<keyword evidence="4 7" id="KW-0812">Transmembrane</keyword>
<dbReference type="Proteomes" id="UP000304864">
    <property type="component" value="Chromosome"/>
</dbReference>
<proteinExistence type="inferred from homology"/>
<evidence type="ECO:0000256" key="2">
    <source>
        <dbReference type="ARBA" id="ARBA00006679"/>
    </source>
</evidence>
<evidence type="ECO:0000313" key="9">
    <source>
        <dbReference type="Proteomes" id="UP000304864"/>
    </source>
</evidence>
<keyword evidence="5 7" id="KW-1133">Transmembrane helix</keyword>
<dbReference type="RefSeq" id="WP_138564181.1">
    <property type="nucleotide sequence ID" value="NZ_CP040602.1"/>
</dbReference>
<sequence>MKSIDWKSTLLLPQQLLDQSCQLSGLASLALRLYLFPIFWLAGTNKLNHFNEIVAWFGPNGLDYPLPLLMASLATTAELAGSVLLLLGLATRWATIPLMITMIVAAVTVHWQHGWQAVHDTMSPWSTAATGEAMQRLEMAKSLLQEYGNYQWLTEYGHFIISNNGIEWAATYFIMLLSLFFLGGGKYVSMDYWIRKHFMPE</sequence>
<feature type="transmembrane region" description="Helical" evidence="7">
    <location>
        <begin position="66"/>
        <end position="87"/>
    </location>
</feature>
<evidence type="ECO:0000256" key="3">
    <source>
        <dbReference type="ARBA" id="ARBA00022475"/>
    </source>
</evidence>
<evidence type="ECO:0000256" key="4">
    <source>
        <dbReference type="ARBA" id="ARBA00022692"/>
    </source>
</evidence>
<comment type="subcellular location">
    <subcellularLocation>
        <location evidence="1">Cell membrane</location>
        <topology evidence="1">Multi-pass membrane protein</topology>
    </subcellularLocation>
</comment>
<keyword evidence="9" id="KW-1185">Reference proteome</keyword>
<dbReference type="InterPro" id="IPR032808">
    <property type="entry name" value="DoxX"/>
</dbReference>
<gene>
    <name evidence="8" type="ORF">FE785_02760</name>
</gene>
<keyword evidence="3" id="KW-1003">Cell membrane</keyword>
<dbReference type="PANTHER" id="PTHR33452:SF19">
    <property type="entry name" value="DOXX FAMILY PROTEIN"/>
    <property type="match status" value="1"/>
</dbReference>
<dbReference type="EMBL" id="CP040602">
    <property type="protein sequence ID" value="QCU89631.1"/>
    <property type="molecule type" value="Genomic_DNA"/>
</dbReference>
<feature type="transmembrane region" description="Helical" evidence="7">
    <location>
        <begin position="169"/>
        <end position="189"/>
    </location>
</feature>
<dbReference type="GO" id="GO:0005886">
    <property type="term" value="C:plasma membrane"/>
    <property type="evidence" value="ECO:0007669"/>
    <property type="project" value="UniProtKB-SubCell"/>
</dbReference>
<dbReference type="OrthoDB" id="346004at2"/>
<dbReference type="AlphaFoldDB" id="A0A4P9K4I1"/>
<evidence type="ECO:0000313" key="8">
    <source>
        <dbReference type="EMBL" id="QCU89631.1"/>
    </source>
</evidence>
<dbReference type="KEGG" id="thig:FE785_02760"/>
<reference evidence="8 9" key="1">
    <citation type="submission" date="2019-05" db="EMBL/GenBank/DDBJ databases">
        <title>Thiomicrorhabdus sediminis sp. nov, a novel sulfur-oxidizing bacterium isolated from coastal sediment.</title>
        <authorList>
            <person name="Liu X."/>
        </authorList>
    </citation>
    <scope>NUCLEOTIDE SEQUENCE [LARGE SCALE GENOMIC DNA]</scope>
    <source>
        <strain evidence="8 9">G1</strain>
    </source>
</reference>
<keyword evidence="6 7" id="KW-0472">Membrane</keyword>
<evidence type="ECO:0000256" key="6">
    <source>
        <dbReference type="ARBA" id="ARBA00023136"/>
    </source>
</evidence>
<feature type="transmembrane region" description="Helical" evidence="7">
    <location>
        <begin position="21"/>
        <end position="42"/>
    </location>
</feature>
<name>A0A4P9K4I1_9GAMM</name>
<dbReference type="PANTHER" id="PTHR33452">
    <property type="entry name" value="OXIDOREDUCTASE CATD-RELATED"/>
    <property type="match status" value="1"/>
</dbReference>
<dbReference type="InterPro" id="IPR051907">
    <property type="entry name" value="DoxX-like_oxidoreductase"/>
</dbReference>
<evidence type="ECO:0000256" key="5">
    <source>
        <dbReference type="ARBA" id="ARBA00022989"/>
    </source>
</evidence>
<feature type="transmembrane region" description="Helical" evidence="7">
    <location>
        <begin position="94"/>
        <end position="113"/>
    </location>
</feature>
<protein>
    <submittedName>
        <fullName evidence="8">DoxX family protein</fullName>
    </submittedName>
</protein>
<comment type="similarity">
    <text evidence="2">Belongs to the DoxX family.</text>
</comment>
<evidence type="ECO:0000256" key="1">
    <source>
        <dbReference type="ARBA" id="ARBA00004651"/>
    </source>
</evidence>
<dbReference type="Pfam" id="PF07681">
    <property type="entry name" value="DoxX"/>
    <property type="match status" value="1"/>
</dbReference>
<accession>A0A4P9K4I1</accession>
<organism evidence="8 9">
    <name type="scientific">Thiomicrorhabdus sediminis</name>
    <dbReference type="NCBI Taxonomy" id="2580412"/>
    <lineage>
        <taxon>Bacteria</taxon>
        <taxon>Pseudomonadati</taxon>
        <taxon>Pseudomonadota</taxon>
        <taxon>Gammaproteobacteria</taxon>
        <taxon>Thiotrichales</taxon>
        <taxon>Piscirickettsiaceae</taxon>
        <taxon>Thiomicrorhabdus</taxon>
    </lineage>
</organism>